<dbReference type="Gene3D" id="3.10.180.10">
    <property type="entry name" value="2,3-Dihydroxybiphenyl 1,2-Dioxygenase, domain 1"/>
    <property type="match status" value="1"/>
</dbReference>
<keyword evidence="3" id="KW-1185">Reference proteome</keyword>
<dbReference type="PANTHER" id="PTHR36503">
    <property type="entry name" value="BLR2520 PROTEIN"/>
    <property type="match status" value="1"/>
</dbReference>
<gene>
    <name evidence="2" type="ORF">C8A01DRAFT_49375</name>
</gene>
<name>A0AAN6PCD1_9PEZI</name>
<dbReference type="InterPro" id="IPR029068">
    <property type="entry name" value="Glyas_Bleomycin-R_OHBP_Dase"/>
</dbReference>
<accession>A0AAN6PCD1</accession>
<evidence type="ECO:0000313" key="3">
    <source>
        <dbReference type="Proteomes" id="UP001303115"/>
    </source>
</evidence>
<dbReference type="EMBL" id="MU854491">
    <property type="protein sequence ID" value="KAK4034178.1"/>
    <property type="molecule type" value="Genomic_DNA"/>
</dbReference>
<evidence type="ECO:0000313" key="2">
    <source>
        <dbReference type="EMBL" id="KAK4034178.1"/>
    </source>
</evidence>
<organism evidence="2 3">
    <name type="scientific">Parachaetomium inaequale</name>
    <dbReference type="NCBI Taxonomy" id="2588326"/>
    <lineage>
        <taxon>Eukaryota</taxon>
        <taxon>Fungi</taxon>
        <taxon>Dikarya</taxon>
        <taxon>Ascomycota</taxon>
        <taxon>Pezizomycotina</taxon>
        <taxon>Sordariomycetes</taxon>
        <taxon>Sordariomycetidae</taxon>
        <taxon>Sordariales</taxon>
        <taxon>Chaetomiaceae</taxon>
        <taxon>Parachaetomium</taxon>
    </lineage>
</organism>
<feature type="domain" description="Glyoxalase/fosfomycin resistance/dioxygenase" evidence="1">
    <location>
        <begin position="12"/>
        <end position="136"/>
    </location>
</feature>
<dbReference type="SUPFAM" id="SSF54593">
    <property type="entry name" value="Glyoxalase/Bleomycin resistance protein/Dihydroxybiphenyl dioxygenase"/>
    <property type="match status" value="1"/>
</dbReference>
<dbReference type="AlphaFoldDB" id="A0AAN6PCD1"/>
<dbReference type="PANTHER" id="PTHR36503:SF2">
    <property type="entry name" value="BLR2408 PROTEIN"/>
    <property type="match status" value="1"/>
</dbReference>
<dbReference type="Proteomes" id="UP001303115">
    <property type="component" value="Unassembled WGS sequence"/>
</dbReference>
<evidence type="ECO:0000259" key="1">
    <source>
        <dbReference type="Pfam" id="PF00903"/>
    </source>
</evidence>
<dbReference type="InterPro" id="IPR004360">
    <property type="entry name" value="Glyas_Fos-R_dOase_dom"/>
</dbReference>
<proteinExistence type="predicted"/>
<reference evidence="3" key="1">
    <citation type="journal article" date="2023" name="Mol. Phylogenet. Evol.">
        <title>Genome-scale phylogeny and comparative genomics of the fungal order Sordariales.</title>
        <authorList>
            <person name="Hensen N."/>
            <person name="Bonometti L."/>
            <person name="Westerberg I."/>
            <person name="Brannstrom I.O."/>
            <person name="Guillou S."/>
            <person name="Cros-Aarteil S."/>
            <person name="Calhoun S."/>
            <person name="Haridas S."/>
            <person name="Kuo A."/>
            <person name="Mondo S."/>
            <person name="Pangilinan J."/>
            <person name="Riley R."/>
            <person name="LaButti K."/>
            <person name="Andreopoulos B."/>
            <person name="Lipzen A."/>
            <person name="Chen C."/>
            <person name="Yan M."/>
            <person name="Daum C."/>
            <person name="Ng V."/>
            <person name="Clum A."/>
            <person name="Steindorff A."/>
            <person name="Ohm R.A."/>
            <person name="Martin F."/>
            <person name="Silar P."/>
            <person name="Natvig D.O."/>
            <person name="Lalanne C."/>
            <person name="Gautier V."/>
            <person name="Ament-Velasquez S.L."/>
            <person name="Kruys A."/>
            <person name="Hutchinson M.I."/>
            <person name="Powell A.J."/>
            <person name="Barry K."/>
            <person name="Miller A.N."/>
            <person name="Grigoriev I.V."/>
            <person name="Debuchy R."/>
            <person name="Gladieux P."/>
            <person name="Hiltunen Thoren M."/>
            <person name="Johannesson H."/>
        </authorList>
    </citation>
    <scope>NUCLEOTIDE SEQUENCE [LARGE SCALE GENOMIC DNA]</scope>
    <source>
        <strain evidence="3">CBS 284.82</strain>
    </source>
</reference>
<sequence>MSTTPRPTFFLNLPTTSLPTATAFYTALSFTPVQAWSDAQTAAFLLPAPNQAVALMVHTHDRFAQFTRPGTAIADARASSQALFSIMCKDKEGVDGWLERVERAGGKRDPYVMEGYGEGMGMYVWSWEDLDGHVWEGVCMLGMGGGA</sequence>
<protein>
    <recommendedName>
        <fullName evidence="1">Glyoxalase/fosfomycin resistance/dioxygenase domain-containing protein</fullName>
    </recommendedName>
</protein>
<dbReference type="Pfam" id="PF00903">
    <property type="entry name" value="Glyoxalase"/>
    <property type="match status" value="1"/>
</dbReference>
<comment type="caution">
    <text evidence="2">The sequence shown here is derived from an EMBL/GenBank/DDBJ whole genome shotgun (WGS) entry which is preliminary data.</text>
</comment>